<gene>
    <name evidence="2" type="ORF">CC1G_04883</name>
</gene>
<dbReference type="OrthoDB" id="3360976at2759"/>
<dbReference type="RefSeq" id="XP_001841039.2">
    <property type="nucleotide sequence ID" value="XM_001840987.2"/>
</dbReference>
<dbReference type="InterPro" id="IPR046528">
    <property type="entry name" value="DUF6593"/>
</dbReference>
<reference evidence="2 3" key="1">
    <citation type="journal article" date="2010" name="Proc. Natl. Acad. Sci. U.S.A.">
        <title>Insights into evolution of multicellular fungi from the assembled chromosomes of the mushroom Coprinopsis cinerea (Coprinus cinereus).</title>
        <authorList>
            <person name="Stajich J.E."/>
            <person name="Wilke S.K."/>
            <person name="Ahren D."/>
            <person name="Au C.H."/>
            <person name="Birren B.W."/>
            <person name="Borodovsky M."/>
            <person name="Burns C."/>
            <person name="Canback B."/>
            <person name="Casselton L.A."/>
            <person name="Cheng C.K."/>
            <person name="Deng J."/>
            <person name="Dietrich F.S."/>
            <person name="Fargo D.C."/>
            <person name="Farman M.L."/>
            <person name="Gathman A.C."/>
            <person name="Goldberg J."/>
            <person name="Guigo R."/>
            <person name="Hoegger P.J."/>
            <person name="Hooker J.B."/>
            <person name="Huggins A."/>
            <person name="James T.Y."/>
            <person name="Kamada T."/>
            <person name="Kilaru S."/>
            <person name="Kodira C."/>
            <person name="Kues U."/>
            <person name="Kupfer D."/>
            <person name="Kwan H.S."/>
            <person name="Lomsadze A."/>
            <person name="Li W."/>
            <person name="Lilly W.W."/>
            <person name="Ma L.J."/>
            <person name="Mackey A.J."/>
            <person name="Manning G."/>
            <person name="Martin F."/>
            <person name="Muraguchi H."/>
            <person name="Natvig D.O."/>
            <person name="Palmerini H."/>
            <person name="Ramesh M.A."/>
            <person name="Rehmeyer C.J."/>
            <person name="Roe B.A."/>
            <person name="Shenoy N."/>
            <person name="Stanke M."/>
            <person name="Ter-Hovhannisyan V."/>
            <person name="Tunlid A."/>
            <person name="Velagapudi R."/>
            <person name="Vision T.J."/>
            <person name="Zeng Q."/>
            <person name="Zolan M.E."/>
            <person name="Pukkila P.J."/>
        </authorList>
    </citation>
    <scope>NUCLEOTIDE SEQUENCE [LARGE SCALE GENOMIC DNA]</scope>
    <source>
        <strain evidence="3">Okayama-7 / 130 / ATCC MYA-4618 / FGSC 9003</strain>
    </source>
</reference>
<dbReference type="HOGENOM" id="CLU_084280_4_1_1"/>
<feature type="domain" description="DUF6593" evidence="1">
    <location>
        <begin position="9"/>
        <end position="172"/>
    </location>
</feature>
<evidence type="ECO:0000313" key="3">
    <source>
        <dbReference type="Proteomes" id="UP000001861"/>
    </source>
</evidence>
<evidence type="ECO:0000313" key="2">
    <source>
        <dbReference type="EMBL" id="EAU80773.2"/>
    </source>
</evidence>
<dbReference type="KEGG" id="cci:CC1G_04883"/>
<proteinExistence type="predicted"/>
<accession>A8PFX4</accession>
<comment type="caution">
    <text evidence="2">The sequence shown here is derived from an EMBL/GenBank/DDBJ whole genome shotgun (WGS) entry which is preliminary data.</text>
</comment>
<dbReference type="EMBL" id="AACS02000002">
    <property type="protein sequence ID" value="EAU80773.2"/>
    <property type="molecule type" value="Genomic_DNA"/>
</dbReference>
<organism evidence="2 3">
    <name type="scientific">Coprinopsis cinerea (strain Okayama-7 / 130 / ATCC MYA-4618 / FGSC 9003)</name>
    <name type="common">Inky cap fungus</name>
    <name type="synonym">Hormographiella aspergillata</name>
    <dbReference type="NCBI Taxonomy" id="240176"/>
    <lineage>
        <taxon>Eukaryota</taxon>
        <taxon>Fungi</taxon>
        <taxon>Dikarya</taxon>
        <taxon>Basidiomycota</taxon>
        <taxon>Agaricomycotina</taxon>
        <taxon>Agaricomycetes</taxon>
        <taxon>Agaricomycetidae</taxon>
        <taxon>Agaricales</taxon>
        <taxon>Agaricineae</taxon>
        <taxon>Psathyrellaceae</taxon>
        <taxon>Coprinopsis</taxon>
    </lineage>
</organism>
<dbReference type="GeneID" id="6017698"/>
<dbReference type="OMA" id="EVEFHTF"/>
<name>A8PFX4_COPC7</name>
<keyword evidence="3" id="KW-1185">Reference proteome</keyword>
<protein>
    <recommendedName>
        <fullName evidence="1">DUF6593 domain-containing protein</fullName>
    </recommendedName>
</protein>
<dbReference type="eggNOG" id="ENOG502SU8B">
    <property type="taxonomic scope" value="Eukaryota"/>
</dbReference>
<dbReference type="AlphaFoldDB" id="A8PFX4"/>
<sequence>MLLVLSGSKPWNSDYCHPSGQVLYRVESPYAFTNRKATIMKVVPSEDGSLQDRFTAIAEIEFHTFTSSTITITGQGTYDTKSFFRKGGLSWNGRDRIFTAPDGLEYCWKMGGRKVELYRNNPAKTLIAKYHLKHYGILREARPASLEIFEEGQGVVDTILTTFVYVEKLRKDREQRSRNSGGGGGGGGGGG</sequence>
<dbReference type="Pfam" id="PF20236">
    <property type="entry name" value="DUF6593"/>
    <property type="match status" value="1"/>
</dbReference>
<dbReference type="VEuPathDB" id="FungiDB:CC1G_04883"/>
<dbReference type="InParanoid" id="A8PFX4"/>
<evidence type="ECO:0000259" key="1">
    <source>
        <dbReference type="Pfam" id="PF20236"/>
    </source>
</evidence>
<dbReference type="Proteomes" id="UP000001861">
    <property type="component" value="Unassembled WGS sequence"/>
</dbReference>